<evidence type="ECO:0000313" key="4">
    <source>
        <dbReference type="EMBL" id="MBP3963525.1"/>
    </source>
</evidence>
<evidence type="ECO:0000313" key="5">
    <source>
        <dbReference type="Proteomes" id="UP000673394"/>
    </source>
</evidence>
<evidence type="ECO:0000313" key="3">
    <source>
        <dbReference type="EMBL" id="MBP3961804.1"/>
    </source>
</evidence>
<dbReference type="InterPro" id="IPR027417">
    <property type="entry name" value="P-loop_NTPase"/>
</dbReference>
<accession>A0ABS5C762</accession>
<proteinExistence type="predicted"/>
<organism evidence="3 5">
    <name type="scientific">Paenibacillus lignilyticus</name>
    <dbReference type="NCBI Taxonomy" id="1172615"/>
    <lineage>
        <taxon>Bacteria</taxon>
        <taxon>Bacillati</taxon>
        <taxon>Bacillota</taxon>
        <taxon>Bacilli</taxon>
        <taxon>Bacillales</taxon>
        <taxon>Paenibacillaceae</taxon>
        <taxon>Paenibacillus</taxon>
    </lineage>
</organism>
<gene>
    <name evidence="3" type="ORF">I8J30_03705</name>
    <name evidence="4" type="ORF">I8J30_12490</name>
</gene>
<dbReference type="EMBL" id="JAGKSP010000001">
    <property type="protein sequence ID" value="MBP3961804.1"/>
    <property type="molecule type" value="Genomic_DNA"/>
</dbReference>
<keyword evidence="1" id="KW-0808">Transferase</keyword>
<dbReference type="SUPFAM" id="SSF52540">
    <property type="entry name" value="P-loop containing nucleoside triphosphate hydrolases"/>
    <property type="match status" value="1"/>
</dbReference>
<evidence type="ECO:0000256" key="2">
    <source>
        <dbReference type="SAM" id="Coils"/>
    </source>
</evidence>
<comment type="caution">
    <text evidence="3">The sequence shown here is derived from an EMBL/GenBank/DDBJ whole genome shotgun (WGS) entry which is preliminary data.</text>
</comment>
<keyword evidence="2" id="KW-0175">Coiled coil</keyword>
<protein>
    <submittedName>
        <fullName evidence="3">Sulfotransferase</fullName>
    </submittedName>
</protein>
<keyword evidence="5" id="KW-1185">Reference proteome</keyword>
<feature type="coiled-coil region" evidence="2">
    <location>
        <begin position="358"/>
        <end position="392"/>
    </location>
</feature>
<dbReference type="EMBL" id="JAGKSP010000004">
    <property type="protein sequence ID" value="MBP3963525.1"/>
    <property type="molecule type" value="Genomic_DNA"/>
</dbReference>
<dbReference type="InterPro" id="IPR026634">
    <property type="entry name" value="TPST-like"/>
</dbReference>
<reference evidence="3 5" key="1">
    <citation type="submission" date="2021-04" db="EMBL/GenBank/DDBJ databases">
        <title>Paenibacillus sp. DLE-14 whole genome sequence.</title>
        <authorList>
            <person name="Ham Y.J."/>
        </authorList>
    </citation>
    <scope>NUCLEOTIDE SEQUENCE [LARGE SCALE GENOMIC DNA]</scope>
    <source>
        <strain evidence="3 5">DLE-14</strain>
    </source>
</reference>
<dbReference type="Gene3D" id="3.40.50.300">
    <property type="entry name" value="P-loop containing nucleotide triphosphate hydrolases"/>
    <property type="match status" value="1"/>
</dbReference>
<sequence length="414" mass="47835">MVDSSGNNLVFLLCTPRSGSSLATVMLQNHSKLFATQEMWFLMSLYDLQSPQRRAYGGTGILNQFYNGVLPQHSYEQACRAFALQVYNGLMQSSAGAEMVIDKSPRYYYLLEFLDALFPHSRRIWLIRNPFAVLSSHKKVNGQRGTSFNLREDMRNGTFDMKVADLTIGLFRYFRYFAQANPYTHRLSYEKLVASPREQMIEVCRFLGVAYEEGLELYGNFRNTAKSDLYFSMGVGDPFVSNHSEANQDSIAIWKDVLDKQEIEMYGRVLGAQLFHDLGYSEELAEAEKLTGVRFELEPDTELMDLYTKQLADATGCRWEADYEMRTDSGTSGNVVLPERYHDDKWLHPEELQLQMTVRMLEKRLENSAKERRQLKLQLDTMKRKANRLKMLIPFGNRLSQLASTYFNNGRLNK</sequence>
<dbReference type="PANTHER" id="PTHR12788">
    <property type="entry name" value="PROTEIN-TYROSINE SULFOTRANSFERASE 2"/>
    <property type="match status" value="1"/>
</dbReference>
<dbReference type="Pfam" id="PF13469">
    <property type="entry name" value="Sulfotransfer_3"/>
    <property type="match status" value="1"/>
</dbReference>
<name>A0ABS5C762_9BACL</name>
<dbReference type="PANTHER" id="PTHR12788:SF10">
    <property type="entry name" value="PROTEIN-TYROSINE SULFOTRANSFERASE"/>
    <property type="match status" value="1"/>
</dbReference>
<dbReference type="Proteomes" id="UP000673394">
    <property type="component" value="Unassembled WGS sequence"/>
</dbReference>
<evidence type="ECO:0000256" key="1">
    <source>
        <dbReference type="ARBA" id="ARBA00022679"/>
    </source>
</evidence>
<dbReference type="RefSeq" id="WP_210655462.1">
    <property type="nucleotide sequence ID" value="NZ_JAGKSP010000001.1"/>
</dbReference>